<comment type="caution">
    <text evidence="1">The sequence shown here is derived from an EMBL/GenBank/DDBJ whole genome shotgun (WGS) entry which is preliminary data.</text>
</comment>
<sequence>VSEQVLLTAACQNMKKIATHLAKLG</sequence>
<gene>
    <name evidence="1" type="ORF">BW143_14560</name>
</gene>
<keyword evidence="2" id="KW-1185">Reference proteome</keyword>
<reference evidence="1 2" key="1">
    <citation type="submission" date="2017-01" db="EMBL/GenBank/DDBJ databases">
        <title>Bacillus phylogenomics.</title>
        <authorList>
            <person name="Dunlap C."/>
        </authorList>
    </citation>
    <scope>NUCLEOTIDE SEQUENCE [LARGE SCALE GENOMIC DNA]</scope>
    <source>
        <strain evidence="1 2">NRRL B-41282</strain>
    </source>
</reference>
<dbReference type="Proteomes" id="UP000187367">
    <property type="component" value="Unassembled WGS sequence"/>
</dbReference>
<organism evidence="1 2">
    <name type="scientific">Bacillus swezeyi</name>
    <dbReference type="NCBI Taxonomy" id="1925020"/>
    <lineage>
        <taxon>Bacteria</taxon>
        <taxon>Bacillati</taxon>
        <taxon>Bacillota</taxon>
        <taxon>Bacilli</taxon>
        <taxon>Bacillales</taxon>
        <taxon>Bacillaceae</taxon>
        <taxon>Bacillus</taxon>
    </lineage>
</organism>
<name>A0A1R1QGZ9_9BACI</name>
<feature type="non-terminal residue" evidence="1">
    <location>
        <position position="1"/>
    </location>
</feature>
<protein>
    <submittedName>
        <fullName evidence="1">Transposase</fullName>
    </submittedName>
</protein>
<evidence type="ECO:0000313" key="1">
    <source>
        <dbReference type="EMBL" id="OMI03235.1"/>
    </source>
</evidence>
<evidence type="ECO:0000313" key="2">
    <source>
        <dbReference type="Proteomes" id="UP000187367"/>
    </source>
</evidence>
<proteinExistence type="predicted"/>
<dbReference type="EMBL" id="MTJL01000029">
    <property type="protein sequence ID" value="OMI03235.1"/>
    <property type="molecule type" value="Genomic_DNA"/>
</dbReference>
<accession>A0A1R1QGZ9</accession>
<dbReference type="AlphaFoldDB" id="A0A1R1QGZ9"/>